<sequence>MSVSDTKILDLDLKSVDKVFRKGSDPLTQTVRGKLQNQRQKLNEKINKELRMRTGAENLHKAAENNKKLRDRVALELSYFNSNIQLLKEQLSDMNSCVEIYQHENSRSHTPMIPLGLKETTPIDFSRPFKDVILEHYSDDGDKYNEEIQELNQLREAVRTPERSHAGVDLLMEYFNQLSYVDKRFFSGKTHLPIFFHWYDCLTGVPDTQKSIGFEKGSILYNIGALFTQIACKHDRTTKEGLVQAIVNFEKAAGAFKYLENRFSAAPSQDMQSETLIMLEMLMLAQAQECVLEGRLIGGSKDGVFSCTQIAQEAAQVSLKYSETHKKMCTEKLKNYLPFSWLSMAETKYHFYKGLAHYYVSLALLEQKDSTDLYKLKLMFEAIHQEVSPRDENNGLKLPSTEEDRKNLGMYSNFCYDNLTMLTIDRHSRAHLREAIINHEEAIRIHDLCKQLRTVDTFRDILHKTHERAVNKFTALEDEDDFSEMIEVPELLGMSEHKTVSVMPDFSKNKVLDIFKKLGHISIFNASNEWSAPRTITLDRQPSEGFGFSVRGDSPVTVADIEEGSVAAKSGMKVKDYIVGIGSVDTKWSKHDDVVRLVRQANLSLTMTLITPVSRSETHRPFSTISLPTTPQKQAHQISQSSSTEREKKNTNRMSAPWMFVRRNSSKDKMSERPVSVGLPLTNGSAKTNGTLKMSGADVEL</sequence>
<dbReference type="CDD" id="cd06712">
    <property type="entry name" value="PDZ_rhophilin-like"/>
    <property type="match status" value="1"/>
</dbReference>
<dbReference type="AlphaFoldDB" id="A0AAD8AQV4"/>
<evidence type="ECO:0000259" key="6">
    <source>
        <dbReference type="PROSITE" id="PS51860"/>
    </source>
</evidence>
<evidence type="ECO:0000313" key="7">
    <source>
        <dbReference type="EMBL" id="KAK0040690.1"/>
    </source>
</evidence>
<dbReference type="SMART" id="SM00742">
    <property type="entry name" value="Hr1"/>
    <property type="match status" value="1"/>
</dbReference>
<feature type="domain" description="BRO1" evidence="5">
    <location>
        <begin position="111"/>
        <end position="701"/>
    </location>
</feature>
<dbReference type="InterPro" id="IPR036034">
    <property type="entry name" value="PDZ_sf"/>
</dbReference>
<reference evidence="7" key="2">
    <citation type="submission" date="2023-04" db="EMBL/GenBank/DDBJ databases">
        <authorList>
            <person name="Bu L."/>
            <person name="Lu L."/>
            <person name="Laidemitt M.R."/>
            <person name="Zhang S.M."/>
            <person name="Mutuku M."/>
            <person name="Mkoji G."/>
            <person name="Steinauer M."/>
            <person name="Loker E.S."/>
        </authorList>
    </citation>
    <scope>NUCLEOTIDE SEQUENCE</scope>
    <source>
        <strain evidence="7">KasaAsao</strain>
        <tissue evidence="7">Whole Snail</tissue>
    </source>
</reference>
<protein>
    <submittedName>
        <fullName evidence="7">Rhophilin-2</fullName>
    </submittedName>
</protein>
<dbReference type="EMBL" id="JASAOG010000311">
    <property type="protein sequence ID" value="KAK0040690.1"/>
    <property type="molecule type" value="Genomic_DNA"/>
</dbReference>
<dbReference type="SMART" id="SM00228">
    <property type="entry name" value="PDZ"/>
    <property type="match status" value="1"/>
</dbReference>
<dbReference type="PROSITE" id="PS51180">
    <property type="entry name" value="BRO1"/>
    <property type="match status" value="1"/>
</dbReference>
<evidence type="ECO:0000256" key="1">
    <source>
        <dbReference type="ARBA" id="ARBA00010369"/>
    </source>
</evidence>
<accession>A0AAD8AQV4</accession>
<comment type="similarity">
    <text evidence="1">Belongs to the RHPN family.</text>
</comment>
<organism evidence="7 8">
    <name type="scientific">Biomphalaria pfeifferi</name>
    <name type="common">Bloodfluke planorb</name>
    <name type="synonym">Freshwater snail</name>
    <dbReference type="NCBI Taxonomy" id="112525"/>
    <lineage>
        <taxon>Eukaryota</taxon>
        <taxon>Metazoa</taxon>
        <taxon>Spiralia</taxon>
        <taxon>Lophotrochozoa</taxon>
        <taxon>Mollusca</taxon>
        <taxon>Gastropoda</taxon>
        <taxon>Heterobranchia</taxon>
        <taxon>Euthyneura</taxon>
        <taxon>Panpulmonata</taxon>
        <taxon>Hygrophila</taxon>
        <taxon>Lymnaeoidea</taxon>
        <taxon>Planorbidae</taxon>
        <taxon>Biomphalaria</taxon>
    </lineage>
</organism>
<feature type="compositionally biased region" description="Polar residues" evidence="3">
    <location>
        <begin position="682"/>
        <end position="692"/>
    </location>
</feature>
<feature type="compositionally biased region" description="Polar residues" evidence="3">
    <location>
        <begin position="618"/>
        <end position="643"/>
    </location>
</feature>
<dbReference type="InterPro" id="IPR036274">
    <property type="entry name" value="HR1_rpt_sf"/>
</dbReference>
<feature type="domain" description="REM-1" evidence="6">
    <location>
        <begin position="25"/>
        <end position="100"/>
    </location>
</feature>
<dbReference type="SMART" id="SM01041">
    <property type="entry name" value="BRO1"/>
    <property type="match status" value="1"/>
</dbReference>
<dbReference type="InterPro" id="IPR011072">
    <property type="entry name" value="HR1_rho-bd"/>
</dbReference>
<dbReference type="Gene3D" id="2.30.42.10">
    <property type="match status" value="1"/>
</dbReference>
<evidence type="ECO:0000256" key="2">
    <source>
        <dbReference type="PROSITE-ProRule" id="PRU01207"/>
    </source>
</evidence>
<dbReference type="SUPFAM" id="SSF50156">
    <property type="entry name" value="PDZ domain-like"/>
    <property type="match status" value="1"/>
</dbReference>
<keyword evidence="2" id="KW-0175">Coiled coil</keyword>
<dbReference type="InterPro" id="IPR047138">
    <property type="entry name" value="RHPN1_2"/>
</dbReference>
<evidence type="ECO:0000256" key="3">
    <source>
        <dbReference type="SAM" id="MobiDB-lite"/>
    </source>
</evidence>
<dbReference type="PANTHER" id="PTHR23031:SF15">
    <property type="entry name" value="LD12055P"/>
    <property type="match status" value="1"/>
</dbReference>
<dbReference type="InterPro" id="IPR001478">
    <property type="entry name" value="PDZ"/>
</dbReference>
<proteinExistence type="inferred from homology"/>
<dbReference type="PROSITE" id="PS50106">
    <property type="entry name" value="PDZ"/>
    <property type="match status" value="1"/>
</dbReference>
<dbReference type="Proteomes" id="UP001233172">
    <property type="component" value="Unassembled WGS sequence"/>
</dbReference>
<dbReference type="Gene3D" id="1.25.40.280">
    <property type="entry name" value="alix/aip1 like domains"/>
    <property type="match status" value="1"/>
</dbReference>
<reference evidence="7" key="1">
    <citation type="journal article" date="2023" name="PLoS Negl. Trop. Dis.">
        <title>A genome sequence for Biomphalaria pfeifferi, the major vector snail for the human-infecting parasite Schistosoma mansoni.</title>
        <authorList>
            <person name="Bu L."/>
            <person name="Lu L."/>
            <person name="Laidemitt M.R."/>
            <person name="Zhang S.M."/>
            <person name="Mutuku M."/>
            <person name="Mkoji G."/>
            <person name="Steinauer M."/>
            <person name="Loker E.S."/>
        </authorList>
    </citation>
    <scope>NUCLEOTIDE SEQUENCE</scope>
    <source>
        <strain evidence="7">KasaAsao</strain>
    </source>
</reference>
<evidence type="ECO:0000259" key="5">
    <source>
        <dbReference type="PROSITE" id="PS51180"/>
    </source>
</evidence>
<dbReference type="InterPro" id="IPR004328">
    <property type="entry name" value="BRO1_dom"/>
</dbReference>
<dbReference type="GO" id="GO:0051497">
    <property type="term" value="P:negative regulation of stress fiber assembly"/>
    <property type="evidence" value="ECO:0007669"/>
    <property type="project" value="TreeGrafter"/>
</dbReference>
<name>A0AAD8AQV4_BIOPF</name>
<feature type="domain" description="PDZ" evidence="4">
    <location>
        <begin position="535"/>
        <end position="613"/>
    </location>
</feature>
<dbReference type="Pfam" id="PF02185">
    <property type="entry name" value="HR1"/>
    <property type="match status" value="1"/>
</dbReference>
<keyword evidence="8" id="KW-1185">Reference proteome</keyword>
<dbReference type="Pfam" id="PF00595">
    <property type="entry name" value="PDZ"/>
    <property type="match status" value="1"/>
</dbReference>
<dbReference type="GO" id="GO:0007165">
    <property type="term" value="P:signal transduction"/>
    <property type="evidence" value="ECO:0007669"/>
    <property type="project" value="InterPro"/>
</dbReference>
<gene>
    <name evidence="7" type="ORF">Bpfe_029893</name>
</gene>
<evidence type="ECO:0000313" key="8">
    <source>
        <dbReference type="Proteomes" id="UP001233172"/>
    </source>
</evidence>
<dbReference type="InterPro" id="IPR038499">
    <property type="entry name" value="BRO1_sf"/>
</dbReference>
<dbReference type="SUPFAM" id="SSF46585">
    <property type="entry name" value="HR1 repeat"/>
    <property type="match status" value="1"/>
</dbReference>
<dbReference type="Gene3D" id="1.10.287.160">
    <property type="entry name" value="HR1 repeat"/>
    <property type="match status" value="1"/>
</dbReference>
<comment type="caution">
    <text evidence="7">The sequence shown here is derived from an EMBL/GenBank/DDBJ whole genome shotgun (WGS) entry which is preliminary data.</text>
</comment>
<dbReference type="CDD" id="cd11633">
    <property type="entry name" value="HR1_Rhophilin-1"/>
    <property type="match status" value="1"/>
</dbReference>
<dbReference type="Pfam" id="PF03097">
    <property type="entry name" value="BRO1"/>
    <property type="match status" value="1"/>
</dbReference>
<feature type="region of interest" description="Disordered" evidence="3">
    <location>
        <begin position="618"/>
        <end position="701"/>
    </location>
</feature>
<dbReference type="PROSITE" id="PS51860">
    <property type="entry name" value="REM_1"/>
    <property type="match status" value="1"/>
</dbReference>
<dbReference type="PANTHER" id="PTHR23031">
    <property type="entry name" value="RHOPHILIN"/>
    <property type="match status" value="1"/>
</dbReference>
<evidence type="ECO:0000259" key="4">
    <source>
        <dbReference type="PROSITE" id="PS50106"/>
    </source>
</evidence>